<feature type="domain" description="ENTH" evidence="10">
    <location>
        <begin position="25"/>
        <end position="156"/>
    </location>
</feature>
<dbReference type="GO" id="GO:0005545">
    <property type="term" value="F:1-phosphatidylinositol binding"/>
    <property type="evidence" value="ECO:0007669"/>
    <property type="project" value="InterPro"/>
</dbReference>
<evidence type="ECO:0000256" key="2">
    <source>
        <dbReference type="ARBA" id="ARBA00004555"/>
    </source>
</evidence>
<evidence type="ECO:0000313" key="11">
    <source>
        <dbReference type="EMBL" id="KAK9222926.1"/>
    </source>
</evidence>
<keyword evidence="4" id="KW-0254">Endocytosis</keyword>
<comment type="subcellular location">
    <subcellularLocation>
        <location evidence="1">Cytoplasmic vesicle</location>
        <location evidence="1">Clathrin-coated vesicle</location>
    </subcellularLocation>
    <subcellularLocation>
        <location evidence="2">Golgi apparatus</location>
    </subcellularLocation>
    <subcellularLocation>
        <location evidence="3">Membrane</location>
        <location evidence="3">Clathrin-coated pit</location>
    </subcellularLocation>
</comment>
<evidence type="ECO:0000256" key="8">
    <source>
        <dbReference type="ARBA" id="ARBA00023329"/>
    </source>
</evidence>
<name>A0AAP0QYQ8_9ROSI</name>
<evidence type="ECO:0000256" key="5">
    <source>
        <dbReference type="ARBA" id="ARBA00023034"/>
    </source>
</evidence>
<feature type="compositionally biased region" description="Basic and acidic residues" evidence="9">
    <location>
        <begin position="389"/>
        <end position="400"/>
    </location>
</feature>
<sequence length="456" mass="52243">MKLWQRAAGALKDQNSIWAASFSRKSSYRNPNLEAAIIKATSHDELHVDYRNAQRVFAWIRTTPSSLKPLVWALSKRMEKTKSWIVALKGLILMHGVFCCKVPAVQKIGRLPFDLSGFQDGHTRPSISWGFNNFIRSYYAFLDHRSAFLYEQQSRRNDAPMVQEIFKLQKWQSLLDLLLQIKPQSKSMRVALILEAMDCLIIEIYDVYSRICSGVARVLLGIYSAEKPEVVMALKALQKATEQGEELSSYFEFCREFGVLNMMEIPKVIQIPEEDIEDLKRIIDGFNPEDKEEDAETKYEDTESKEFFDNFADEEKENALAVSDQEQEKLKNNNNNNKALTTIITDKWEVFDEGNEGNHHQNFETRNNNNPFLDSANILPLVPVPPRQNMKDNSHSERRPHNSSISADPSIETSVIGIFPAVASQEMTSKNLAAVTYVLPSKGRHTAEHKYYRAKI</sequence>
<feature type="region of interest" description="Disordered" evidence="9">
    <location>
        <begin position="385"/>
        <end position="409"/>
    </location>
</feature>
<keyword evidence="6" id="KW-0472">Membrane</keyword>
<dbReference type="InterPro" id="IPR045192">
    <property type="entry name" value="AP180-like"/>
</dbReference>
<dbReference type="GO" id="GO:0000149">
    <property type="term" value="F:SNARE binding"/>
    <property type="evidence" value="ECO:0007669"/>
    <property type="project" value="TreeGrafter"/>
</dbReference>
<dbReference type="PROSITE" id="PS50942">
    <property type="entry name" value="ENTH"/>
    <property type="match status" value="1"/>
</dbReference>
<evidence type="ECO:0000259" key="10">
    <source>
        <dbReference type="PROSITE" id="PS50942"/>
    </source>
</evidence>
<dbReference type="InterPro" id="IPR013809">
    <property type="entry name" value="ENTH"/>
</dbReference>
<dbReference type="GO" id="GO:0072583">
    <property type="term" value="P:clathrin-dependent endocytosis"/>
    <property type="evidence" value="ECO:0007669"/>
    <property type="project" value="InterPro"/>
</dbReference>
<protein>
    <recommendedName>
        <fullName evidence="10">ENTH domain-containing protein</fullName>
    </recommendedName>
</protein>
<dbReference type="AlphaFoldDB" id="A0AAP0QYQ8"/>
<evidence type="ECO:0000256" key="6">
    <source>
        <dbReference type="ARBA" id="ARBA00023136"/>
    </source>
</evidence>
<dbReference type="GO" id="GO:0032050">
    <property type="term" value="F:clathrin heavy chain binding"/>
    <property type="evidence" value="ECO:0007669"/>
    <property type="project" value="TreeGrafter"/>
</dbReference>
<dbReference type="PANTHER" id="PTHR22951">
    <property type="entry name" value="CLATHRIN ASSEMBLY PROTEIN"/>
    <property type="match status" value="1"/>
</dbReference>
<dbReference type="Proteomes" id="UP001428341">
    <property type="component" value="Unassembled WGS sequence"/>
</dbReference>
<accession>A0AAP0QYQ8</accession>
<organism evidence="11 12">
    <name type="scientific">Citrus x changshan-huyou</name>
    <dbReference type="NCBI Taxonomy" id="2935761"/>
    <lineage>
        <taxon>Eukaryota</taxon>
        <taxon>Viridiplantae</taxon>
        <taxon>Streptophyta</taxon>
        <taxon>Embryophyta</taxon>
        <taxon>Tracheophyta</taxon>
        <taxon>Spermatophyta</taxon>
        <taxon>Magnoliopsida</taxon>
        <taxon>eudicotyledons</taxon>
        <taxon>Gunneridae</taxon>
        <taxon>Pentapetalae</taxon>
        <taxon>rosids</taxon>
        <taxon>malvids</taxon>
        <taxon>Sapindales</taxon>
        <taxon>Rutaceae</taxon>
        <taxon>Aurantioideae</taxon>
        <taxon>Citrus</taxon>
    </lineage>
</organism>
<keyword evidence="7" id="KW-0168">Coated pit</keyword>
<evidence type="ECO:0000256" key="1">
    <source>
        <dbReference type="ARBA" id="ARBA00004132"/>
    </source>
</evidence>
<dbReference type="SUPFAM" id="SSF48464">
    <property type="entry name" value="ENTH/VHS domain"/>
    <property type="match status" value="1"/>
</dbReference>
<dbReference type="InterPro" id="IPR048050">
    <property type="entry name" value="ANTH_N_plant"/>
</dbReference>
<dbReference type="InterPro" id="IPR011417">
    <property type="entry name" value="ANTH_dom"/>
</dbReference>
<gene>
    <name evidence="11" type="ORF">WN944_011367</name>
</gene>
<dbReference type="GO" id="GO:0005794">
    <property type="term" value="C:Golgi apparatus"/>
    <property type="evidence" value="ECO:0007669"/>
    <property type="project" value="UniProtKB-SubCell"/>
</dbReference>
<proteinExistence type="predicted"/>
<evidence type="ECO:0000313" key="12">
    <source>
        <dbReference type="Proteomes" id="UP001428341"/>
    </source>
</evidence>
<dbReference type="Pfam" id="PF07651">
    <property type="entry name" value="ANTH"/>
    <property type="match status" value="1"/>
</dbReference>
<evidence type="ECO:0000256" key="9">
    <source>
        <dbReference type="SAM" id="MobiDB-lite"/>
    </source>
</evidence>
<evidence type="ECO:0000256" key="4">
    <source>
        <dbReference type="ARBA" id="ARBA00022583"/>
    </source>
</evidence>
<dbReference type="GO" id="GO:0030136">
    <property type="term" value="C:clathrin-coated vesicle"/>
    <property type="evidence" value="ECO:0007669"/>
    <property type="project" value="UniProtKB-SubCell"/>
</dbReference>
<dbReference type="PANTHER" id="PTHR22951:SF19">
    <property type="entry name" value="OS08G0467300 PROTEIN"/>
    <property type="match status" value="1"/>
</dbReference>
<comment type="caution">
    <text evidence="11">The sequence shown here is derived from an EMBL/GenBank/DDBJ whole genome shotgun (WGS) entry which is preliminary data.</text>
</comment>
<dbReference type="CDD" id="cd16987">
    <property type="entry name" value="ANTH_N_AP180_plant"/>
    <property type="match status" value="1"/>
</dbReference>
<dbReference type="GO" id="GO:0048268">
    <property type="term" value="P:clathrin coat assembly"/>
    <property type="evidence" value="ECO:0007669"/>
    <property type="project" value="InterPro"/>
</dbReference>
<dbReference type="InterPro" id="IPR008942">
    <property type="entry name" value="ENTH_VHS"/>
</dbReference>
<dbReference type="Gene3D" id="1.25.40.90">
    <property type="match status" value="1"/>
</dbReference>
<dbReference type="GO" id="GO:0005546">
    <property type="term" value="F:phosphatidylinositol-4,5-bisphosphate binding"/>
    <property type="evidence" value="ECO:0007669"/>
    <property type="project" value="TreeGrafter"/>
</dbReference>
<dbReference type="FunFam" id="1.25.40.90:FF:000027">
    <property type="entry name" value="Putative clathrin assembly protein"/>
    <property type="match status" value="1"/>
</dbReference>
<evidence type="ECO:0000256" key="7">
    <source>
        <dbReference type="ARBA" id="ARBA00023176"/>
    </source>
</evidence>
<dbReference type="InterPro" id="IPR014712">
    <property type="entry name" value="ANTH_dom_sf"/>
</dbReference>
<reference evidence="11 12" key="1">
    <citation type="submission" date="2024-05" db="EMBL/GenBank/DDBJ databases">
        <title>Haplotype-resolved chromosome-level genome assembly of Huyou (Citrus changshanensis).</title>
        <authorList>
            <person name="Miao C."/>
            <person name="Chen W."/>
            <person name="Wu Y."/>
            <person name="Wang L."/>
            <person name="Zhao S."/>
            <person name="Grierson D."/>
            <person name="Xu C."/>
            <person name="Chen K."/>
        </authorList>
    </citation>
    <scope>NUCLEOTIDE SEQUENCE [LARGE SCALE GENOMIC DNA]</scope>
    <source>
        <strain evidence="11">01-14</strain>
        <tissue evidence="11">Leaf</tissue>
    </source>
</reference>
<keyword evidence="12" id="KW-1185">Reference proteome</keyword>
<evidence type="ECO:0000256" key="3">
    <source>
        <dbReference type="ARBA" id="ARBA00004600"/>
    </source>
</evidence>
<dbReference type="SUPFAM" id="SSF89009">
    <property type="entry name" value="GAT-like domain"/>
    <property type="match status" value="1"/>
</dbReference>
<dbReference type="GO" id="GO:0006900">
    <property type="term" value="P:vesicle budding from membrane"/>
    <property type="evidence" value="ECO:0007669"/>
    <property type="project" value="TreeGrafter"/>
</dbReference>
<keyword evidence="8" id="KW-0968">Cytoplasmic vesicle</keyword>
<dbReference type="Gene3D" id="1.20.58.150">
    <property type="entry name" value="ANTH domain"/>
    <property type="match status" value="1"/>
</dbReference>
<dbReference type="GO" id="GO:0005905">
    <property type="term" value="C:clathrin-coated pit"/>
    <property type="evidence" value="ECO:0007669"/>
    <property type="project" value="UniProtKB-SubCell"/>
</dbReference>
<keyword evidence="5" id="KW-0333">Golgi apparatus</keyword>
<dbReference type="EMBL" id="JBCGBO010000002">
    <property type="protein sequence ID" value="KAK9222926.1"/>
    <property type="molecule type" value="Genomic_DNA"/>
</dbReference>